<evidence type="ECO:0000313" key="12">
    <source>
        <dbReference type="EMBL" id="ORZ13404.1"/>
    </source>
</evidence>
<dbReference type="GO" id="GO:0005829">
    <property type="term" value="C:cytosol"/>
    <property type="evidence" value="ECO:0007669"/>
    <property type="project" value="EnsemblFungi"/>
</dbReference>
<dbReference type="InterPro" id="IPR005814">
    <property type="entry name" value="Aminotrans_3"/>
</dbReference>
<dbReference type="OrthoDB" id="10260828at2759"/>
<evidence type="ECO:0000256" key="11">
    <source>
        <dbReference type="RuleBase" id="RU003560"/>
    </source>
</evidence>
<dbReference type="InterPro" id="IPR015424">
    <property type="entry name" value="PyrdxlP-dep_Trfase"/>
</dbReference>
<sequence length="497" mass="54547">MVTIALDIPTDDSGHFCRFVLLPLSAQAKGEPSGPKIVTSVIPGPKTRAGLQDLDKLQDTRAATMMTDLDKSIGNYVADLDGNIFLDLYCQIASLPLGYNSKALIEAATKPEMVQMLVNRPALGVQPHSTWAKTLQESFMSVAPKGLTQVFTAMSGSDSNETAYKAAFMHYQRLKRGKDGVVTAEELSTCMKNIGPGSPDLAIMSFDGGFHGRLFGSLSTTRTKALHKLDIPAFSTWISSPFPSLKYPLEKYQGENDKEEARCLAVAEEKIKQAKTKAPIAALIVEPIQSEGGDNHASPKFFQGLRDLTKKHGILMIVDEVQTGVGPTGHFWAHEAWNLTSPPDIVTFSKKFQAAGWFHRSELRPDGPYRNFNTWLGDPVRAVQAKTILHEIKSKDLVKNAAETGAYLKKEMFGIQSKYPELISCVRGQGTFIAFDLPTSDQRDLFVNTLRSLGVNTGGCGSLSIRLRPMLVFQKKHADVFLDAMDKAASCHQHKTK</sequence>
<reference evidence="12 13" key="1">
    <citation type="submission" date="2016-07" db="EMBL/GenBank/DDBJ databases">
        <title>Pervasive Adenine N6-methylation of Active Genes in Fungi.</title>
        <authorList>
            <consortium name="DOE Joint Genome Institute"/>
            <person name="Mondo S.J."/>
            <person name="Dannebaum R.O."/>
            <person name="Kuo R.C."/>
            <person name="Labutti K."/>
            <person name="Haridas S."/>
            <person name="Kuo A."/>
            <person name="Salamov A."/>
            <person name="Ahrendt S.R."/>
            <person name="Lipzen A."/>
            <person name="Sullivan W."/>
            <person name="Andreopoulos W.B."/>
            <person name="Clum A."/>
            <person name="Lindquist E."/>
            <person name="Daum C."/>
            <person name="Ramamoorthy G.K."/>
            <person name="Gryganskyi A."/>
            <person name="Culley D."/>
            <person name="Magnuson J.K."/>
            <person name="James T.Y."/>
            <person name="O'Malley M.A."/>
            <person name="Stajich J.E."/>
            <person name="Spatafora J.W."/>
            <person name="Visel A."/>
            <person name="Grigoriev I.V."/>
        </authorList>
    </citation>
    <scope>NUCLEOTIDE SEQUENCE [LARGE SCALE GENOMIC DNA]</scope>
    <source>
        <strain evidence="12 13">NRRL 3116</strain>
    </source>
</reference>
<evidence type="ECO:0000313" key="13">
    <source>
        <dbReference type="Proteomes" id="UP000193648"/>
    </source>
</evidence>
<dbReference type="Gene3D" id="3.90.1150.10">
    <property type="entry name" value="Aspartate Aminotransferase, domain 1"/>
    <property type="match status" value="1"/>
</dbReference>
<accession>A0A1Y2GLL0</accession>
<dbReference type="FunCoup" id="A0A1Y2GLL0">
    <property type="interactions" value="254"/>
</dbReference>
<dbReference type="STRING" id="64571.A0A1Y2GLL0"/>
<dbReference type="PIRSF" id="PIRSF000521">
    <property type="entry name" value="Transaminase_4ab_Lys_Orn"/>
    <property type="match status" value="1"/>
</dbReference>
<keyword evidence="5 12" id="KW-0032">Aminotransferase</keyword>
<dbReference type="NCBIfam" id="TIGR00699">
    <property type="entry name" value="GABAtrns_euk"/>
    <property type="match status" value="1"/>
</dbReference>
<evidence type="ECO:0000256" key="10">
    <source>
        <dbReference type="ARBA" id="ARBA00048021"/>
    </source>
</evidence>
<dbReference type="EMBL" id="MCFF01000023">
    <property type="protein sequence ID" value="ORZ13404.1"/>
    <property type="molecule type" value="Genomic_DNA"/>
</dbReference>
<comment type="catalytic activity">
    <reaction evidence="10">
        <text>4-aminobutanoate + 2-oxoglutarate = succinate semialdehyde + L-glutamate</text>
        <dbReference type="Rhea" id="RHEA:23352"/>
        <dbReference type="ChEBI" id="CHEBI:16810"/>
        <dbReference type="ChEBI" id="CHEBI:29985"/>
        <dbReference type="ChEBI" id="CHEBI:57706"/>
        <dbReference type="ChEBI" id="CHEBI:59888"/>
        <dbReference type="EC" id="2.6.1.19"/>
    </reaction>
</comment>
<dbReference type="Proteomes" id="UP000193648">
    <property type="component" value="Unassembled WGS sequence"/>
</dbReference>
<dbReference type="EC" id="2.6.1.19" evidence="3"/>
<keyword evidence="13" id="KW-1185">Reference proteome</keyword>
<comment type="caution">
    <text evidence="12">The sequence shown here is derived from an EMBL/GenBank/DDBJ whole genome shotgun (WGS) entry which is preliminary data.</text>
</comment>
<dbReference type="AlphaFoldDB" id="A0A1Y2GLL0"/>
<comment type="similarity">
    <text evidence="2 11">Belongs to the class-III pyridoxal-phosphate-dependent aminotransferase family.</text>
</comment>
<evidence type="ECO:0000256" key="6">
    <source>
        <dbReference type="ARBA" id="ARBA00022679"/>
    </source>
</evidence>
<evidence type="ECO:0000256" key="5">
    <source>
        <dbReference type="ARBA" id="ARBA00022576"/>
    </source>
</evidence>
<dbReference type="InterPro" id="IPR015422">
    <property type="entry name" value="PyrdxlP-dep_Trfase_small"/>
</dbReference>
<dbReference type="GO" id="GO:0034386">
    <property type="term" value="F:4-aminobutyrate:2-oxoglutarate transaminase activity"/>
    <property type="evidence" value="ECO:0007669"/>
    <property type="project" value="UniProtKB-EC"/>
</dbReference>
<evidence type="ECO:0000256" key="8">
    <source>
        <dbReference type="ARBA" id="ARBA00030204"/>
    </source>
</evidence>
<evidence type="ECO:0000256" key="2">
    <source>
        <dbReference type="ARBA" id="ARBA00008954"/>
    </source>
</evidence>
<dbReference type="GO" id="GO:0030170">
    <property type="term" value="F:pyridoxal phosphate binding"/>
    <property type="evidence" value="ECO:0007669"/>
    <property type="project" value="EnsemblFungi"/>
</dbReference>
<keyword evidence="7 11" id="KW-0663">Pyridoxal phosphate</keyword>
<comment type="cofactor">
    <cofactor evidence="1">
        <name>pyridoxal 5'-phosphate</name>
        <dbReference type="ChEBI" id="CHEBI:597326"/>
    </cofactor>
</comment>
<dbReference type="PANTHER" id="PTHR43206:SF1">
    <property type="entry name" value="4-AMINOBUTYRATE AMINOTRANSFERASE, MITOCHONDRIAL"/>
    <property type="match status" value="1"/>
</dbReference>
<organism evidence="12 13">
    <name type="scientific">Lobosporangium transversale</name>
    <dbReference type="NCBI Taxonomy" id="64571"/>
    <lineage>
        <taxon>Eukaryota</taxon>
        <taxon>Fungi</taxon>
        <taxon>Fungi incertae sedis</taxon>
        <taxon>Mucoromycota</taxon>
        <taxon>Mortierellomycotina</taxon>
        <taxon>Mortierellomycetes</taxon>
        <taxon>Mortierellales</taxon>
        <taxon>Mortierellaceae</taxon>
        <taxon>Lobosporangium</taxon>
    </lineage>
</organism>
<dbReference type="Gene3D" id="3.40.640.10">
    <property type="entry name" value="Type I PLP-dependent aspartate aminotransferase-like (Major domain)"/>
    <property type="match status" value="1"/>
</dbReference>
<proteinExistence type="inferred from homology"/>
<dbReference type="SUPFAM" id="SSF53383">
    <property type="entry name" value="PLP-dependent transferases"/>
    <property type="match status" value="1"/>
</dbReference>
<dbReference type="GO" id="GO:0005739">
    <property type="term" value="C:mitochondrion"/>
    <property type="evidence" value="ECO:0007669"/>
    <property type="project" value="TreeGrafter"/>
</dbReference>
<evidence type="ECO:0000256" key="1">
    <source>
        <dbReference type="ARBA" id="ARBA00001933"/>
    </source>
</evidence>
<evidence type="ECO:0000256" key="3">
    <source>
        <dbReference type="ARBA" id="ARBA00012912"/>
    </source>
</evidence>
<keyword evidence="6 12" id="KW-0808">Transferase</keyword>
<dbReference type="CDD" id="cd00610">
    <property type="entry name" value="OAT_like"/>
    <property type="match status" value="1"/>
</dbReference>
<dbReference type="InterPro" id="IPR015421">
    <property type="entry name" value="PyrdxlP-dep_Trfase_major"/>
</dbReference>
<gene>
    <name evidence="12" type="ORF">BCR41DRAFT_381235</name>
</gene>
<dbReference type="GeneID" id="33569143"/>
<dbReference type="Pfam" id="PF00202">
    <property type="entry name" value="Aminotran_3"/>
    <property type="match status" value="1"/>
</dbReference>
<dbReference type="FunFam" id="3.40.640.10:FF:000029">
    <property type="entry name" value="4-aminobutyrate aminotransferase, mitochondrial"/>
    <property type="match status" value="1"/>
</dbReference>
<dbReference type="InterPro" id="IPR004631">
    <property type="entry name" value="4NH2But_aminotransferase_euk"/>
</dbReference>
<evidence type="ECO:0000256" key="7">
    <source>
        <dbReference type="ARBA" id="ARBA00022898"/>
    </source>
</evidence>
<dbReference type="InParanoid" id="A0A1Y2GLL0"/>
<name>A0A1Y2GLL0_9FUNG</name>
<dbReference type="PANTHER" id="PTHR43206">
    <property type="entry name" value="AMINOTRANSFERASE"/>
    <property type="match status" value="1"/>
</dbReference>
<protein>
    <recommendedName>
        <fullName evidence="4">4-aminobutyrate aminotransferase</fullName>
        <ecNumber evidence="3">2.6.1.19</ecNumber>
    </recommendedName>
    <alternativeName>
        <fullName evidence="9">GABA aminotransferase</fullName>
    </alternativeName>
    <alternativeName>
        <fullName evidence="8">Gamma-amino-N-butyrate transaminase</fullName>
    </alternativeName>
</protein>
<dbReference type="GO" id="GO:0009450">
    <property type="term" value="P:gamma-aminobutyric acid catabolic process"/>
    <property type="evidence" value="ECO:0007669"/>
    <property type="project" value="EnsemblFungi"/>
</dbReference>
<evidence type="ECO:0000256" key="4">
    <source>
        <dbReference type="ARBA" id="ARBA00018543"/>
    </source>
</evidence>
<evidence type="ECO:0000256" key="9">
    <source>
        <dbReference type="ARBA" id="ARBA00031787"/>
    </source>
</evidence>
<dbReference type="RefSeq" id="XP_021880485.1">
    <property type="nucleotide sequence ID" value="XM_022027300.1"/>
</dbReference>